<organism evidence="5 6">
    <name type="scientific">Pinctada imbricata</name>
    <name type="common">Atlantic pearl-oyster</name>
    <name type="synonym">Pinctada martensii</name>
    <dbReference type="NCBI Taxonomy" id="66713"/>
    <lineage>
        <taxon>Eukaryota</taxon>
        <taxon>Metazoa</taxon>
        <taxon>Spiralia</taxon>
        <taxon>Lophotrochozoa</taxon>
        <taxon>Mollusca</taxon>
        <taxon>Bivalvia</taxon>
        <taxon>Autobranchia</taxon>
        <taxon>Pteriomorphia</taxon>
        <taxon>Pterioida</taxon>
        <taxon>Pterioidea</taxon>
        <taxon>Pteriidae</taxon>
        <taxon>Pinctada</taxon>
    </lineage>
</organism>
<feature type="region of interest" description="Disordered" evidence="3">
    <location>
        <begin position="612"/>
        <end position="656"/>
    </location>
</feature>
<dbReference type="InterPro" id="IPR011010">
    <property type="entry name" value="DNA_brk_join_enz"/>
</dbReference>
<feature type="domain" description="Tyr recombinase" evidence="4">
    <location>
        <begin position="1103"/>
        <end position="1313"/>
    </location>
</feature>
<proteinExistence type="predicted"/>
<feature type="compositionally biased region" description="Basic and acidic residues" evidence="3">
    <location>
        <begin position="571"/>
        <end position="585"/>
    </location>
</feature>
<evidence type="ECO:0000256" key="3">
    <source>
        <dbReference type="SAM" id="MobiDB-lite"/>
    </source>
</evidence>
<evidence type="ECO:0000256" key="2">
    <source>
        <dbReference type="ARBA" id="ARBA00023172"/>
    </source>
</evidence>
<feature type="compositionally biased region" description="Polar residues" evidence="3">
    <location>
        <begin position="786"/>
        <end position="818"/>
    </location>
</feature>
<dbReference type="PANTHER" id="PTHR35617:SF3">
    <property type="entry name" value="CORE-BINDING (CB) DOMAIN-CONTAINING PROTEIN"/>
    <property type="match status" value="1"/>
</dbReference>
<dbReference type="InterPro" id="IPR013762">
    <property type="entry name" value="Integrase-like_cat_sf"/>
</dbReference>
<dbReference type="EMBL" id="VSWD01000005">
    <property type="protein sequence ID" value="KAK3102083.1"/>
    <property type="molecule type" value="Genomic_DNA"/>
</dbReference>
<dbReference type="Gene3D" id="1.10.443.10">
    <property type="entry name" value="Intergrase catalytic core"/>
    <property type="match status" value="1"/>
</dbReference>
<dbReference type="GO" id="GO:0015074">
    <property type="term" value="P:DNA integration"/>
    <property type="evidence" value="ECO:0007669"/>
    <property type="project" value="InterPro"/>
</dbReference>
<feature type="compositionally biased region" description="Basic and acidic residues" evidence="3">
    <location>
        <begin position="46"/>
        <end position="62"/>
    </location>
</feature>
<dbReference type="CDD" id="cd00397">
    <property type="entry name" value="DNA_BRE_C"/>
    <property type="match status" value="1"/>
</dbReference>
<feature type="compositionally biased region" description="Polar residues" evidence="3">
    <location>
        <begin position="634"/>
        <end position="647"/>
    </location>
</feature>
<name>A0AA88YC17_PINIB</name>
<feature type="region of interest" description="Disordered" evidence="3">
    <location>
        <begin position="458"/>
        <end position="479"/>
    </location>
</feature>
<dbReference type="GO" id="GO:0003677">
    <property type="term" value="F:DNA binding"/>
    <property type="evidence" value="ECO:0007669"/>
    <property type="project" value="UniProtKB-KW"/>
</dbReference>
<feature type="compositionally biased region" description="Polar residues" evidence="3">
    <location>
        <begin position="468"/>
        <end position="479"/>
    </location>
</feature>
<feature type="region of interest" description="Disordered" evidence="3">
    <location>
        <begin position="920"/>
        <end position="965"/>
    </location>
</feature>
<evidence type="ECO:0000259" key="4">
    <source>
        <dbReference type="PROSITE" id="PS51898"/>
    </source>
</evidence>
<evidence type="ECO:0000256" key="1">
    <source>
        <dbReference type="ARBA" id="ARBA00023125"/>
    </source>
</evidence>
<feature type="compositionally biased region" description="Low complexity" evidence="3">
    <location>
        <begin position="315"/>
        <end position="325"/>
    </location>
</feature>
<feature type="region of interest" description="Disordered" evidence="3">
    <location>
        <begin position="558"/>
        <end position="585"/>
    </location>
</feature>
<keyword evidence="1" id="KW-0238">DNA-binding</keyword>
<dbReference type="GO" id="GO:0006310">
    <property type="term" value="P:DNA recombination"/>
    <property type="evidence" value="ECO:0007669"/>
    <property type="project" value="UniProtKB-KW"/>
</dbReference>
<dbReference type="Pfam" id="PF00589">
    <property type="entry name" value="Phage_integrase"/>
    <property type="match status" value="1"/>
</dbReference>
<evidence type="ECO:0000313" key="6">
    <source>
        <dbReference type="Proteomes" id="UP001186944"/>
    </source>
</evidence>
<evidence type="ECO:0000313" key="5">
    <source>
        <dbReference type="EMBL" id="KAK3102083.1"/>
    </source>
</evidence>
<dbReference type="SUPFAM" id="SSF56349">
    <property type="entry name" value="DNA breaking-rejoining enzymes"/>
    <property type="match status" value="1"/>
</dbReference>
<dbReference type="InterPro" id="IPR002104">
    <property type="entry name" value="Integrase_catalytic"/>
</dbReference>
<feature type="compositionally biased region" description="Basic residues" evidence="3">
    <location>
        <begin position="302"/>
        <end position="314"/>
    </location>
</feature>
<feature type="region of interest" description="Disordered" evidence="3">
    <location>
        <begin position="1"/>
        <end position="86"/>
    </location>
</feature>
<dbReference type="Proteomes" id="UP001186944">
    <property type="component" value="Unassembled WGS sequence"/>
</dbReference>
<dbReference type="InterPro" id="IPR010998">
    <property type="entry name" value="Integrase_recombinase_N"/>
</dbReference>
<feature type="compositionally biased region" description="Polar residues" evidence="3">
    <location>
        <begin position="926"/>
        <end position="951"/>
    </location>
</feature>
<dbReference type="PROSITE" id="PS51898">
    <property type="entry name" value="TYR_RECOMBINASE"/>
    <property type="match status" value="1"/>
</dbReference>
<keyword evidence="2" id="KW-0233">DNA recombination</keyword>
<reference evidence="5" key="1">
    <citation type="submission" date="2019-08" db="EMBL/GenBank/DDBJ databases">
        <title>The improved chromosome-level genome for the pearl oyster Pinctada fucata martensii using PacBio sequencing and Hi-C.</title>
        <authorList>
            <person name="Zheng Z."/>
        </authorList>
    </citation>
    <scope>NUCLEOTIDE SEQUENCE</scope>
    <source>
        <strain evidence="5">ZZ-2019</strain>
        <tissue evidence="5">Adductor muscle</tissue>
    </source>
</reference>
<dbReference type="Gene3D" id="1.10.150.130">
    <property type="match status" value="1"/>
</dbReference>
<sequence length="1318" mass="148449">MMTDRESDFSESNESRRTKVETRRSPAFQARRHGADESASSESESDYYHSDDDHYADFATDHSDEDGSQGEDDSRERFDPTVGDQIDKLTGGMRDYVYKHFTRHIKDEVIKEKILKETPIPSNAVFTTPLMDDFVEELIDDKKAIMYTKIHDGSLKFVQKRIGHVMGPLSKIWKTVQKGVDGDESTSMGIDELLQLIEKTILLLGQANVACLYERRLNVLSKIFGDAKKARKSIFTNETLFIEGTQGKLLGEDYYKVLERHSKSRKRAREISDSLGKGKAPKRRKTGDERRSYDQPQSQRRQPFRRGPSRKMQRGGRTSTYRRTYQAQRYAKRTSSKLSRIRGNSTKCSPRSFRPGFDKHAFMFKCKVPTSGGKTGQLHNELGNFDSGSSDLGCNKGIQNRICSKSSRILSKSSFFSDKQGKYEAGRKRNTGLARQECGRIGRISNNTQSGFEQYFHTTEERRRPEANLQSKGTEQTYSVSPFQNGGVFNCKKSHSKRGLHGESRFERCLPQHIDPRRSQKISEVFEFRGSNPTVQIPTVWIGVRPPPIHQNNEAFSSISKTNRHPSCDLLGRHTDNESKSRCAPERQRFINMDPSEFGFCDKLEKITTDTNPKSGVSRFFDRFSNDEGHTPRKQNSQDSGQVQSSSKQKRDNYPRTSQSCRLTKCIKRCDSANNTVCKRNANAPNQTASPCKKLPIKNKTKQSLQRRNKMVDKSCPGTQWQTVTDAQSRFDDRIRCIQSGMGSSMPRHEDGGPLVQGGKEIAHKCIGAKGSPPCSQICSKKQDRYASSYQDGQHNGSGTYKQNGGNKVPNPQSNNQRDMGILFKEGDNSHSRIPTRFNEHTGRLGESPCEVFIPMETECYDIQTIKQGMGANIDRSICRQVEQSNPSILQLETRPRGTGDRCIHETLGSTESICVSPILLDPESPSESNEGQSQNSDNHSFLANTSSLPNASEHGSRLSNSATANEEFVNISRGTGSSSDTRLNTQIGCMESIRGEAGARGLSHEATNLLVESWRKGTQTSYNTGWKYWSSWCCERNLDPIQAPVEHVANFLAELYDKGYAYSSINSYRSAISACHVGHNGTPIGQHNVICRLLLGIFNKRPPMPRYTCTWDVDSVLRYINSLNDNKVLTLKELTLKVTMLIALATACRSSEVSKLDMEYMSMGDDYIQFTLPTLTKSRRMGGKPISLTLRQFELFPKLDVVDCTKEYISKTQNLRGSQTILLISFIKPHKSVKPCTIAKWLQEMMSKSGIDVSKFKSHSTRSASTSKALKQGLSVAQIMKMANWKSENVFKRFYSNTIEGESGNNQQNFSDAVLNM</sequence>
<feature type="compositionally biased region" description="Basic and acidic residues" evidence="3">
    <location>
        <begin position="620"/>
        <end position="631"/>
    </location>
</feature>
<keyword evidence="6" id="KW-1185">Reference proteome</keyword>
<dbReference type="PANTHER" id="PTHR35617">
    <property type="entry name" value="PHAGE_INTEGRASE DOMAIN-CONTAINING PROTEIN"/>
    <property type="match status" value="1"/>
</dbReference>
<gene>
    <name evidence="5" type="ORF">FSP39_008603</name>
</gene>
<feature type="region of interest" description="Disordered" evidence="3">
    <location>
        <begin position="786"/>
        <end position="819"/>
    </location>
</feature>
<feature type="compositionally biased region" description="Basic and acidic residues" evidence="3">
    <location>
        <begin position="1"/>
        <end position="24"/>
    </location>
</feature>
<protein>
    <recommendedName>
        <fullName evidence="4">Tyr recombinase domain-containing protein</fullName>
    </recommendedName>
</protein>
<feature type="compositionally biased region" description="Polar residues" evidence="3">
    <location>
        <begin position="336"/>
        <end position="349"/>
    </location>
</feature>
<feature type="region of interest" description="Disordered" evidence="3">
    <location>
        <begin position="266"/>
        <end position="352"/>
    </location>
</feature>
<accession>A0AA88YC17</accession>
<comment type="caution">
    <text evidence="5">The sequence shown here is derived from an EMBL/GenBank/DDBJ whole genome shotgun (WGS) entry which is preliminary data.</text>
</comment>